<dbReference type="PRINTS" id="PR00056">
    <property type="entry name" value="HSFDOMAIN"/>
</dbReference>
<evidence type="ECO:0000313" key="14">
    <source>
        <dbReference type="Proteomes" id="UP000243459"/>
    </source>
</evidence>
<proteinExistence type="inferred from homology"/>
<dbReference type="PROSITE" id="PS00434">
    <property type="entry name" value="HSF_DOMAIN"/>
    <property type="match status" value="1"/>
</dbReference>
<evidence type="ECO:0000256" key="3">
    <source>
        <dbReference type="ARBA" id="ARBA00022553"/>
    </source>
</evidence>
<feature type="region of interest" description="Disordered" evidence="11">
    <location>
        <begin position="191"/>
        <end position="220"/>
    </location>
</feature>
<dbReference type="GO" id="GO:0000978">
    <property type="term" value="F:RNA polymerase II cis-regulatory region sequence-specific DNA binding"/>
    <property type="evidence" value="ECO:0007669"/>
    <property type="project" value="TreeGrafter"/>
</dbReference>
<comment type="subunit">
    <text evidence="2">Homotrimer.</text>
</comment>
<accession>A0A5P1ESK9</accession>
<dbReference type="GO" id="GO:0006357">
    <property type="term" value="P:regulation of transcription by RNA polymerase II"/>
    <property type="evidence" value="ECO:0007669"/>
    <property type="project" value="TreeGrafter"/>
</dbReference>
<reference evidence="14" key="1">
    <citation type="journal article" date="2017" name="Nat. Commun.">
        <title>The asparagus genome sheds light on the origin and evolution of a young Y chromosome.</title>
        <authorList>
            <person name="Harkess A."/>
            <person name="Zhou J."/>
            <person name="Xu C."/>
            <person name="Bowers J.E."/>
            <person name="Van der Hulst R."/>
            <person name="Ayyampalayam S."/>
            <person name="Mercati F."/>
            <person name="Riccardi P."/>
            <person name="McKain M.R."/>
            <person name="Kakrana A."/>
            <person name="Tang H."/>
            <person name="Ray J."/>
            <person name="Groenendijk J."/>
            <person name="Arikit S."/>
            <person name="Mathioni S.M."/>
            <person name="Nakano M."/>
            <person name="Shan H."/>
            <person name="Telgmann-Rauber A."/>
            <person name="Kanno A."/>
            <person name="Yue Z."/>
            <person name="Chen H."/>
            <person name="Li W."/>
            <person name="Chen Y."/>
            <person name="Xu X."/>
            <person name="Zhang Y."/>
            <person name="Luo S."/>
            <person name="Chen H."/>
            <person name="Gao J."/>
            <person name="Mao Z."/>
            <person name="Pires J.C."/>
            <person name="Luo M."/>
            <person name="Kudrna D."/>
            <person name="Wing R.A."/>
            <person name="Meyers B.C."/>
            <person name="Yi K."/>
            <person name="Kong H."/>
            <person name="Lavrijsen P."/>
            <person name="Sunseri F."/>
            <person name="Falavigna A."/>
            <person name="Ye Y."/>
            <person name="Leebens-Mack J.H."/>
            <person name="Chen G."/>
        </authorList>
    </citation>
    <scope>NUCLEOTIDE SEQUENCE [LARGE SCALE GENOMIC DNA]</scope>
    <source>
        <strain evidence="14">cv. DH0086</strain>
    </source>
</reference>
<dbReference type="GO" id="GO:0005634">
    <property type="term" value="C:nucleus"/>
    <property type="evidence" value="ECO:0007669"/>
    <property type="project" value="UniProtKB-SubCell"/>
</dbReference>
<evidence type="ECO:0000256" key="6">
    <source>
        <dbReference type="ARBA" id="ARBA00023125"/>
    </source>
</evidence>
<keyword evidence="10" id="KW-0175">Coiled coil</keyword>
<evidence type="ECO:0000256" key="4">
    <source>
        <dbReference type="ARBA" id="ARBA00023015"/>
    </source>
</evidence>
<dbReference type="GO" id="GO:0034605">
    <property type="term" value="P:cellular response to heat"/>
    <property type="evidence" value="ECO:0007669"/>
    <property type="project" value="TreeGrafter"/>
</dbReference>
<dbReference type="AlphaFoldDB" id="A0A5P1ESK9"/>
<keyword evidence="14" id="KW-1185">Reference proteome</keyword>
<sequence>MDSNNSSPNVEVQVAPFVAKTYQMVSDPRTDGLVRWGRENNSFVVLDPADFSLFLLPAYFKHSNFSSFVRQLNTYGFRKVDPDHWEFAHESFLRGQTHLLPLIVRRKKKKDEICDKKPGVEDDEEDHEETLLKEVGQLRREQRALEDELEGMNKRLQVTEQRPHQMISFLVKVAQDPDLLPRLILSKKEQNQETKKRRLLSDSIHSLPPLPPSFDDSSANEMDSMSIEDQIGSEKDQVVLLPEFGGPETDTVAYPFSLLGHVFF</sequence>
<dbReference type="Gene3D" id="1.10.10.10">
    <property type="entry name" value="Winged helix-like DNA-binding domain superfamily/Winged helix DNA-binding domain"/>
    <property type="match status" value="1"/>
</dbReference>
<evidence type="ECO:0000256" key="5">
    <source>
        <dbReference type="ARBA" id="ARBA00023016"/>
    </source>
</evidence>
<gene>
    <name evidence="13" type="ORF">A4U43_C05F7420</name>
</gene>
<dbReference type="InterPro" id="IPR036390">
    <property type="entry name" value="WH_DNA-bd_sf"/>
</dbReference>
<evidence type="ECO:0000256" key="2">
    <source>
        <dbReference type="ARBA" id="ARBA00011233"/>
    </source>
</evidence>
<comment type="similarity">
    <text evidence="9">Belongs to the HSF family.</text>
</comment>
<dbReference type="FunFam" id="1.10.10.10:FF:000037">
    <property type="entry name" value="Heat stress transcription factor B-4"/>
    <property type="match status" value="1"/>
</dbReference>
<keyword evidence="4" id="KW-0805">Transcription regulation</keyword>
<dbReference type="SUPFAM" id="SSF46785">
    <property type="entry name" value="Winged helix' DNA-binding domain"/>
    <property type="match status" value="1"/>
</dbReference>
<dbReference type="EMBL" id="CM007385">
    <property type="protein sequence ID" value="ONK68097.1"/>
    <property type="molecule type" value="Genomic_DNA"/>
</dbReference>
<comment type="subcellular location">
    <subcellularLocation>
        <location evidence="1">Nucleus</location>
    </subcellularLocation>
</comment>
<evidence type="ECO:0000256" key="11">
    <source>
        <dbReference type="SAM" id="MobiDB-lite"/>
    </source>
</evidence>
<evidence type="ECO:0000256" key="1">
    <source>
        <dbReference type="ARBA" id="ARBA00004123"/>
    </source>
</evidence>
<dbReference type="OrthoDB" id="60033at2759"/>
<dbReference type="GO" id="GO:0003700">
    <property type="term" value="F:DNA-binding transcription factor activity"/>
    <property type="evidence" value="ECO:0007669"/>
    <property type="project" value="InterPro"/>
</dbReference>
<keyword evidence="6" id="KW-0238">DNA-binding</keyword>
<evidence type="ECO:0000256" key="10">
    <source>
        <dbReference type="SAM" id="Coils"/>
    </source>
</evidence>
<keyword evidence="8" id="KW-0539">Nucleus</keyword>
<dbReference type="Proteomes" id="UP000243459">
    <property type="component" value="Chromosome 5"/>
</dbReference>
<evidence type="ECO:0000313" key="13">
    <source>
        <dbReference type="EMBL" id="ONK68097.1"/>
    </source>
</evidence>
<dbReference type="Gramene" id="ONK68097">
    <property type="protein sequence ID" value="ONK68097"/>
    <property type="gene ID" value="A4U43_C05F7420"/>
</dbReference>
<organism evidence="13 14">
    <name type="scientific">Asparagus officinalis</name>
    <name type="common">Garden asparagus</name>
    <dbReference type="NCBI Taxonomy" id="4686"/>
    <lineage>
        <taxon>Eukaryota</taxon>
        <taxon>Viridiplantae</taxon>
        <taxon>Streptophyta</taxon>
        <taxon>Embryophyta</taxon>
        <taxon>Tracheophyta</taxon>
        <taxon>Spermatophyta</taxon>
        <taxon>Magnoliopsida</taxon>
        <taxon>Liliopsida</taxon>
        <taxon>Asparagales</taxon>
        <taxon>Asparagaceae</taxon>
        <taxon>Asparagoideae</taxon>
        <taxon>Asparagus</taxon>
    </lineage>
</organism>
<dbReference type="PANTHER" id="PTHR10015">
    <property type="entry name" value="HEAT SHOCK TRANSCRIPTION FACTOR"/>
    <property type="match status" value="1"/>
</dbReference>
<dbReference type="PANTHER" id="PTHR10015:SF332">
    <property type="entry name" value="HEAT STRESS TRANSCRIPTION FACTOR C-1"/>
    <property type="match status" value="1"/>
</dbReference>
<keyword evidence="3" id="KW-0597">Phosphoprotein</keyword>
<evidence type="ECO:0000256" key="7">
    <source>
        <dbReference type="ARBA" id="ARBA00023163"/>
    </source>
</evidence>
<name>A0A5P1ESK9_ASPOF</name>
<dbReference type="Pfam" id="PF00447">
    <property type="entry name" value="HSF_DNA-bind"/>
    <property type="match status" value="1"/>
</dbReference>
<protein>
    <recommendedName>
        <fullName evidence="12">HSF-type DNA-binding domain-containing protein</fullName>
    </recommendedName>
</protein>
<dbReference type="OMA" id="GVDYPPA"/>
<dbReference type="InterPro" id="IPR000232">
    <property type="entry name" value="HSF_DNA-bd"/>
</dbReference>
<feature type="domain" description="HSF-type DNA-binding" evidence="12">
    <location>
        <begin position="56"/>
        <end position="80"/>
    </location>
</feature>
<evidence type="ECO:0000259" key="12">
    <source>
        <dbReference type="PROSITE" id="PS00434"/>
    </source>
</evidence>
<keyword evidence="5" id="KW-0346">Stress response</keyword>
<evidence type="ECO:0000256" key="9">
    <source>
        <dbReference type="RuleBase" id="RU004020"/>
    </source>
</evidence>
<evidence type="ECO:0000256" key="8">
    <source>
        <dbReference type="ARBA" id="ARBA00023242"/>
    </source>
</evidence>
<feature type="coiled-coil region" evidence="10">
    <location>
        <begin position="128"/>
        <end position="162"/>
    </location>
</feature>
<dbReference type="InterPro" id="IPR036388">
    <property type="entry name" value="WH-like_DNA-bd_sf"/>
</dbReference>
<keyword evidence="7" id="KW-0804">Transcription</keyword>
<dbReference type="SMART" id="SM00415">
    <property type="entry name" value="HSF"/>
    <property type="match status" value="1"/>
</dbReference>